<accession>A0A2M8HFA8</accession>
<evidence type="ECO:0000313" key="2">
    <source>
        <dbReference type="Proteomes" id="UP000232060"/>
    </source>
</evidence>
<proteinExistence type="predicted"/>
<dbReference type="Proteomes" id="UP000232060">
    <property type="component" value="Unassembled WGS sequence"/>
</dbReference>
<dbReference type="AlphaFoldDB" id="A0A2M8HFA8"/>
<gene>
    <name evidence="1" type="ORF">CUC44_00785</name>
</gene>
<dbReference type="RefSeq" id="WP_100858102.1">
    <property type="nucleotide sequence ID" value="NZ_PGCP01000001.1"/>
</dbReference>
<keyword evidence="2" id="KW-1185">Reference proteome</keyword>
<name>A0A2M8HFA8_9GAMM</name>
<sequence>MAFPGIISRLHSDSAPGSLTRQLSQGQQTRAEAFWLPAALQSEAPSVLAALSDKCSLYMEHASSLSLRGHDGVLQPDGTLLLGNGNRMKLSTEPGDGGLVPESGLCEMARWLEAGHLNFICSAAVQPVARAILNIWPLDPYLARHFLLSFTPLLCEATEADYLAVFSARSSGATSQPSWVEAYMKLEKKLHRAYLDH</sequence>
<dbReference type="OrthoDB" id="5592306at2"/>
<comment type="caution">
    <text evidence="1">The sequence shown here is derived from an EMBL/GenBank/DDBJ whole genome shotgun (WGS) entry which is preliminary data.</text>
</comment>
<protein>
    <submittedName>
        <fullName evidence="1">Uncharacterized protein</fullName>
    </submittedName>
</protein>
<dbReference type="EMBL" id="PGCP01000001">
    <property type="protein sequence ID" value="PJC95257.1"/>
    <property type="molecule type" value="Genomic_DNA"/>
</dbReference>
<evidence type="ECO:0000313" key="1">
    <source>
        <dbReference type="EMBL" id="PJC95257.1"/>
    </source>
</evidence>
<reference evidence="1 2" key="1">
    <citation type="submission" date="2017-11" db="EMBL/GenBank/DDBJ databases">
        <title>Draft genome sequence of environmental isolate Aeromonas lusitania sp. nov. MDC 2473.</title>
        <authorList>
            <person name="Colston S.M."/>
            <person name="Navarro A."/>
            <person name="Martinez-Murcia A.J."/>
            <person name="Graf J."/>
        </authorList>
    </citation>
    <scope>NUCLEOTIDE SEQUENCE [LARGE SCALE GENOMIC DNA]</scope>
    <source>
        <strain evidence="1 2">MDC 2473</strain>
    </source>
</reference>
<organism evidence="1 2">
    <name type="scientific">Aeromonas lusitana</name>
    <dbReference type="NCBI Taxonomy" id="931529"/>
    <lineage>
        <taxon>Bacteria</taxon>
        <taxon>Pseudomonadati</taxon>
        <taxon>Pseudomonadota</taxon>
        <taxon>Gammaproteobacteria</taxon>
        <taxon>Aeromonadales</taxon>
        <taxon>Aeromonadaceae</taxon>
        <taxon>Aeromonas</taxon>
    </lineage>
</organism>